<dbReference type="RefSeq" id="WP_088485829.1">
    <property type="nucleotide sequence ID" value="NZ_NISI01000014.1"/>
</dbReference>
<evidence type="ECO:0000259" key="11">
    <source>
        <dbReference type="PROSITE" id="PS51900"/>
    </source>
</evidence>
<dbReference type="EMBL" id="NISI01000014">
    <property type="protein sequence ID" value="OWR00845.1"/>
    <property type="molecule type" value="Genomic_DNA"/>
</dbReference>
<accession>A0A254N5G0</accession>
<evidence type="ECO:0000259" key="10">
    <source>
        <dbReference type="PROSITE" id="PS51898"/>
    </source>
</evidence>
<dbReference type="Gene3D" id="1.10.443.10">
    <property type="entry name" value="Intergrase catalytic core"/>
    <property type="match status" value="1"/>
</dbReference>
<dbReference type="Gene3D" id="1.10.150.130">
    <property type="match status" value="1"/>
</dbReference>
<dbReference type="InterPro" id="IPR010998">
    <property type="entry name" value="Integrase_recombinase_N"/>
</dbReference>
<evidence type="ECO:0000256" key="1">
    <source>
        <dbReference type="ARBA" id="ARBA00004496"/>
    </source>
</evidence>
<feature type="domain" description="Core-binding (CB)" evidence="11">
    <location>
        <begin position="163"/>
        <end position="263"/>
    </location>
</feature>
<organism evidence="12 13">
    <name type="scientific">Roseateles puraquae</name>
    <dbReference type="NCBI Taxonomy" id="431059"/>
    <lineage>
        <taxon>Bacteria</taxon>
        <taxon>Pseudomonadati</taxon>
        <taxon>Pseudomonadota</taxon>
        <taxon>Betaproteobacteria</taxon>
        <taxon>Burkholderiales</taxon>
        <taxon>Sphaerotilaceae</taxon>
        <taxon>Roseateles</taxon>
    </lineage>
</organism>
<dbReference type="PROSITE" id="PS51900">
    <property type="entry name" value="CB"/>
    <property type="match status" value="1"/>
</dbReference>
<dbReference type="GO" id="GO:0051301">
    <property type="term" value="P:cell division"/>
    <property type="evidence" value="ECO:0007669"/>
    <property type="project" value="UniProtKB-KW"/>
</dbReference>
<dbReference type="SUPFAM" id="SSF56349">
    <property type="entry name" value="DNA breaking-rejoining enzymes"/>
    <property type="match status" value="1"/>
</dbReference>
<feature type="domain" description="Tyr recombinase" evidence="10">
    <location>
        <begin position="294"/>
        <end position="498"/>
    </location>
</feature>
<dbReference type="InterPro" id="IPR013762">
    <property type="entry name" value="Integrase-like_cat_sf"/>
</dbReference>
<sequence length="509" mass="55395">MPSEPDSAWVDLGVVPPQRLPAGAAAVADYLALALGHPVFERWNWTRMIRVYGALPDARRAKPALCRLLIDAPEAVEAWQRGRLQLFSASEAPAIEAVVSGLLKTHRKRFQAEVSTLDDGRRAGELSGISVVARGLSASLVNMLDGQGRFANADRATNTLGALSDLAAVEAFLREKTCRSRHTWRAYVAELERLATWCRSVDRGPLSDLTRQDLQAYRQWLSQPRADLLEGGAAEAPLAARSLGERSQARALAVLGSLFRHWHETGYLIANPAAGMASGRRQGRSLSAKRCAPAELLALCDRWVEQHTPGEPNAEDLPAWRRAAIWALFRCSGVRLAELAWRAEHGLPRLDVDAQGHWTLHVLGKGNKARAIPLPGGRVGVLRRYRVARGLPDGPGPLETLPLFHGEKGGALGPRGLYDEVKAVLAAVAAELGSQDPAQAALLREVSPHWLRHAYARTLVVDHQVPLPAAQQLLGHASVQTTAEYAKTDLRQLRDLVEQAWDGATAPRG</sequence>
<dbReference type="GO" id="GO:0006310">
    <property type="term" value="P:DNA recombination"/>
    <property type="evidence" value="ECO:0007669"/>
    <property type="project" value="UniProtKB-KW"/>
</dbReference>
<dbReference type="InterPro" id="IPR044068">
    <property type="entry name" value="CB"/>
</dbReference>
<dbReference type="InterPro" id="IPR011010">
    <property type="entry name" value="DNA_brk_join_enz"/>
</dbReference>
<evidence type="ECO:0000256" key="4">
    <source>
        <dbReference type="ARBA" id="ARBA00022829"/>
    </source>
</evidence>
<keyword evidence="5" id="KW-0229">DNA integration</keyword>
<evidence type="ECO:0000313" key="13">
    <source>
        <dbReference type="Proteomes" id="UP000197446"/>
    </source>
</evidence>
<dbReference type="InterPro" id="IPR002104">
    <property type="entry name" value="Integrase_catalytic"/>
</dbReference>
<dbReference type="AlphaFoldDB" id="A0A254N5G0"/>
<evidence type="ECO:0000256" key="9">
    <source>
        <dbReference type="PROSITE-ProRule" id="PRU01248"/>
    </source>
</evidence>
<keyword evidence="4" id="KW-0159">Chromosome partition</keyword>
<keyword evidence="3" id="KW-0132">Cell division</keyword>
<keyword evidence="8" id="KW-0131">Cell cycle</keyword>
<dbReference type="Pfam" id="PF00589">
    <property type="entry name" value="Phage_integrase"/>
    <property type="match status" value="1"/>
</dbReference>
<evidence type="ECO:0000256" key="8">
    <source>
        <dbReference type="ARBA" id="ARBA00023306"/>
    </source>
</evidence>
<keyword evidence="6 9" id="KW-0238">DNA-binding</keyword>
<evidence type="ECO:0000256" key="5">
    <source>
        <dbReference type="ARBA" id="ARBA00022908"/>
    </source>
</evidence>
<name>A0A254N5G0_9BURK</name>
<evidence type="ECO:0000256" key="6">
    <source>
        <dbReference type="ARBA" id="ARBA00023125"/>
    </source>
</evidence>
<dbReference type="Proteomes" id="UP000197446">
    <property type="component" value="Unassembled WGS sequence"/>
</dbReference>
<evidence type="ECO:0000313" key="12">
    <source>
        <dbReference type="EMBL" id="OWR00845.1"/>
    </source>
</evidence>
<reference evidence="12 13" key="1">
    <citation type="journal article" date="2007" name="Int. J. Syst. Evol. Microbiol.">
        <title>Description of Pelomonas aquatica sp. nov. and Pelomonas puraquae sp. nov., isolated from industrial and haemodialysis water.</title>
        <authorList>
            <person name="Gomila M."/>
            <person name="Bowien B."/>
            <person name="Falsen E."/>
            <person name="Moore E.R."/>
            <person name="Lalucat J."/>
        </authorList>
    </citation>
    <scope>NUCLEOTIDE SEQUENCE [LARGE SCALE GENOMIC DNA]</scope>
    <source>
        <strain evidence="12 13">CCUG 52769</strain>
    </source>
</reference>
<dbReference type="PROSITE" id="PS51898">
    <property type="entry name" value="TYR_RECOMBINASE"/>
    <property type="match status" value="1"/>
</dbReference>
<proteinExistence type="predicted"/>
<dbReference type="GO" id="GO:0007059">
    <property type="term" value="P:chromosome segregation"/>
    <property type="evidence" value="ECO:0007669"/>
    <property type="project" value="UniProtKB-KW"/>
</dbReference>
<gene>
    <name evidence="12" type="ORF">CDO81_24250</name>
</gene>
<comment type="subcellular location">
    <subcellularLocation>
        <location evidence="1">Cytoplasm</location>
    </subcellularLocation>
</comment>
<evidence type="ECO:0000256" key="2">
    <source>
        <dbReference type="ARBA" id="ARBA00022490"/>
    </source>
</evidence>
<dbReference type="InterPro" id="IPR050090">
    <property type="entry name" value="Tyrosine_recombinase_XerCD"/>
</dbReference>
<dbReference type="PANTHER" id="PTHR30349">
    <property type="entry name" value="PHAGE INTEGRASE-RELATED"/>
    <property type="match status" value="1"/>
</dbReference>
<dbReference type="PANTHER" id="PTHR30349:SF77">
    <property type="entry name" value="TYROSINE RECOMBINASE XERC"/>
    <property type="match status" value="1"/>
</dbReference>
<evidence type="ECO:0000256" key="3">
    <source>
        <dbReference type="ARBA" id="ARBA00022618"/>
    </source>
</evidence>
<protein>
    <submittedName>
        <fullName evidence="12">Integrase</fullName>
    </submittedName>
</protein>
<dbReference type="OrthoDB" id="8881750at2"/>
<evidence type="ECO:0000256" key="7">
    <source>
        <dbReference type="ARBA" id="ARBA00023172"/>
    </source>
</evidence>
<keyword evidence="7" id="KW-0233">DNA recombination</keyword>
<dbReference type="GO" id="GO:0003677">
    <property type="term" value="F:DNA binding"/>
    <property type="evidence" value="ECO:0007669"/>
    <property type="project" value="UniProtKB-UniRule"/>
</dbReference>
<keyword evidence="13" id="KW-1185">Reference proteome</keyword>
<dbReference type="GO" id="GO:0005737">
    <property type="term" value="C:cytoplasm"/>
    <property type="evidence" value="ECO:0007669"/>
    <property type="project" value="UniProtKB-SubCell"/>
</dbReference>
<keyword evidence="2" id="KW-0963">Cytoplasm</keyword>
<comment type="caution">
    <text evidence="12">The sequence shown here is derived from an EMBL/GenBank/DDBJ whole genome shotgun (WGS) entry which is preliminary data.</text>
</comment>
<dbReference type="GO" id="GO:0015074">
    <property type="term" value="P:DNA integration"/>
    <property type="evidence" value="ECO:0007669"/>
    <property type="project" value="UniProtKB-KW"/>
</dbReference>